<evidence type="ECO:0000256" key="2">
    <source>
        <dbReference type="ARBA" id="ARBA00022723"/>
    </source>
</evidence>
<dbReference type="GO" id="GO:0046872">
    <property type="term" value="F:metal ion binding"/>
    <property type="evidence" value="ECO:0007669"/>
    <property type="project" value="UniProtKB-KW"/>
</dbReference>
<protein>
    <submittedName>
        <fullName evidence="4">Uncharacterized protein</fullName>
    </submittedName>
</protein>
<dbReference type="Pfam" id="PF05163">
    <property type="entry name" value="DinB"/>
    <property type="match status" value="1"/>
</dbReference>
<dbReference type="AlphaFoldDB" id="A0A418SEB3"/>
<dbReference type="InterPro" id="IPR034660">
    <property type="entry name" value="DinB/YfiT-like"/>
</dbReference>
<dbReference type="KEGG" id="palw:PSAL_009210"/>
<reference evidence="4 5" key="1">
    <citation type="submission" date="2020-08" db="EMBL/GenBank/DDBJ databases">
        <title>Genome sequence of Rhodobacteraceae bacterium Lw-13e.</title>
        <authorList>
            <person name="Poehlein A."/>
            <person name="Wolter L."/>
            <person name="Daniel R."/>
            <person name="Brinkhoff T."/>
        </authorList>
    </citation>
    <scope>NUCLEOTIDE SEQUENCE [LARGE SCALE GENOMIC DNA]</scope>
    <source>
        <strain evidence="4 5">Lw-13e</strain>
    </source>
</reference>
<dbReference type="EMBL" id="CP060436">
    <property type="protein sequence ID" value="QPM89696.1"/>
    <property type="molecule type" value="Genomic_DNA"/>
</dbReference>
<comment type="similarity">
    <text evidence="1">Belongs to the DinB family.</text>
</comment>
<evidence type="ECO:0000256" key="1">
    <source>
        <dbReference type="ARBA" id="ARBA00008635"/>
    </source>
</evidence>
<dbReference type="InterPro" id="IPR007837">
    <property type="entry name" value="DinB"/>
</dbReference>
<evidence type="ECO:0000313" key="4">
    <source>
        <dbReference type="EMBL" id="QPM89696.1"/>
    </source>
</evidence>
<dbReference type="OrthoDB" id="9807509at2"/>
<keyword evidence="2 3" id="KW-0479">Metal-binding</keyword>
<dbReference type="Gene3D" id="1.20.120.450">
    <property type="entry name" value="dinb family like domain"/>
    <property type="match status" value="1"/>
</dbReference>
<proteinExistence type="inferred from homology"/>
<dbReference type="PANTHER" id="PTHR37302:SF1">
    <property type="entry name" value="PROTEIN DINB"/>
    <property type="match status" value="1"/>
</dbReference>
<accession>A0A418SEB3</accession>
<feature type="binding site" evidence="3">
    <location>
        <position position="137"/>
    </location>
    <ligand>
        <name>a divalent metal cation</name>
        <dbReference type="ChEBI" id="CHEBI:60240"/>
    </ligand>
</feature>
<feature type="binding site" evidence="3">
    <location>
        <position position="50"/>
    </location>
    <ligand>
        <name>a divalent metal cation</name>
        <dbReference type="ChEBI" id="CHEBI:60240"/>
    </ligand>
</feature>
<dbReference type="RefSeq" id="WP_119840092.1">
    <property type="nucleotide sequence ID" value="NZ_CP060436.1"/>
</dbReference>
<dbReference type="PANTHER" id="PTHR37302">
    <property type="entry name" value="SLR1116 PROTEIN"/>
    <property type="match status" value="1"/>
</dbReference>
<evidence type="ECO:0000313" key="5">
    <source>
        <dbReference type="Proteomes" id="UP000283786"/>
    </source>
</evidence>
<dbReference type="Proteomes" id="UP000283786">
    <property type="component" value="Chromosome"/>
</dbReference>
<evidence type="ECO:0000256" key="3">
    <source>
        <dbReference type="PIRSR" id="PIRSR607837-1"/>
    </source>
</evidence>
<dbReference type="SUPFAM" id="SSF109854">
    <property type="entry name" value="DinB/YfiT-like putative metalloenzymes"/>
    <property type="match status" value="1"/>
</dbReference>
<keyword evidence="5" id="KW-1185">Reference proteome</keyword>
<gene>
    <name evidence="4" type="ORF">PSAL_009210</name>
</gene>
<organism evidence="4 5">
    <name type="scientific">Pseudooceanicola algae</name>
    <dbReference type="NCBI Taxonomy" id="1537215"/>
    <lineage>
        <taxon>Bacteria</taxon>
        <taxon>Pseudomonadati</taxon>
        <taxon>Pseudomonadota</taxon>
        <taxon>Alphaproteobacteria</taxon>
        <taxon>Rhodobacterales</taxon>
        <taxon>Paracoccaceae</taxon>
        <taxon>Pseudooceanicola</taxon>
    </lineage>
</organism>
<sequence length="171" mass="19640">MITPDYCRTMARYNAWQNRSMRLAMETLSLAELLKDRGAFFGSILGTANHLLWGDAMWMSRFSDWPKPNLPGAESPRYMPTLATWGAERFRLDAHILYWSDHVKALDLTGDLSWYSGVAATQMRKPRALLVMQLFNHQTHHRGQIHAMLTAAGCRTQDTDLPYMPQQGPWL</sequence>
<feature type="binding site" evidence="3">
    <location>
        <position position="141"/>
    </location>
    <ligand>
        <name>a divalent metal cation</name>
        <dbReference type="ChEBI" id="CHEBI:60240"/>
    </ligand>
</feature>
<name>A0A418SEB3_9RHOB</name>